<sequence length="191" mass="22122">MKKGNLFKLLLAFTLIFSISLPLVNETANAAANVSYMLNKKKVYTYKDYSINKTYEAKYDKKQHEEIAFYELQSDGKGFTCYTDYKCYSENKEGLYKVELDDNELLKYPVKVNKTWETSYGETRKITAIKTIKVKAGTYKNVVVVKVTKPEDKKAYSIEYYAPNVGLILKEVNNSETKYKTTKQLELIKVK</sequence>
<dbReference type="OrthoDB" id="2453732at2"/>
<evidence type="ECO:0000313" key="3">
    <source>
        <dbReference type="Proteomes" id="UP000219636"/>
    </source>
</evidence>
<evidence type="ECO:0000313" key="2">
    <source>
        <dbReference type="EMBL" id="SOB98789.1"/>
    </source>
</evidence>
<gene>
    <name evidence="2" type="ORF">SAMN05880501_10298</name>
</gene>
<dbReference type="AlphaFoldDB" id="A0A285S180"/>
<reference evidence="3" key="1">
    <citation type="submission" date="2017-08" db="EMBL/GenBank/DDBJ databases">
        <authorList>
            <person name="Varghese N."/>
            <person name="Submissions S."/>
        </authorList>
    </citation>
    <scope>NUCLEOTIDE SEQUENCE [LARGE SCALE GENOMIC DNA]</scope>
    <source>
        <strain evidence="3">JC22</strain>
    </source>
</reference>
<keyword evidence="3" id="KW-1185">Reference proteome</keyword>
<dbReference type="Proteomes" id="UP000219636">
    <property type="component" value="Unassembled WGS sequence"/>
</dbReference>
<evidence type="ECO:0000256" key="1">
    <source>
        <dbReference type="SAM" id="SignalP"/>
    </source>
</evidence>
<organism evidence="2 3">
    <name type="scientific">Ureibacillus xyleni</name>
    <dbReference type="NCBI Taxonomy" id="614648"/>
    <lineage>
        <taxon>Bacteria</taxon>
        <taxon>Bacillati</taxon>
        <taxon>Bacillota</taxon>
        <taxon>Bacilli</taxon>
        <taxon>Bacillales</taxon>
        <taxon>Caryophanaceae</taxon>
        <taxon>Ureibacillus</taxon>
    </lineage>
</organism>
<proteinExistence type="predicted"/>
<keyword evidence="1" id="KW-0732">Signal</keyword>
<dbReference type="EMBL" id="OBMQ01000002">
    <property type="protein sequence ID" value="SOB98789.1"/>
    <property type="molecule type" value="Genomic_DNA"/>
</dbReference>
<dbReference type="RefSeq" id="WP_097072462.1">
    <property type="nucleotide sequence ID" value="NZ_OBMQ01000002.1"/>
</dbReference>
<protein>
    <submittedName>
        <fullName evidence="2">Uncharacterized protein</fullName>
    </submittedName>
</protein>
<feature type="chain" id="PRO_5012289827" evidence="1">
    <location>
        <begin position="31"/>
        <end position="191"/>
    </location>
</feature>
<accession>A0A285S180</accession>
<feature type="signal peptide" evidence="1">
    <location>
        <begin position="1"/>
        <end position="30"/>
    </location>
</feature>
<name>A0A285S180_9BACL</name>